<dbReference type="GO" id="GO:0005789">
    <property type="term" value="C:endoplasmic reticulum membrane"/>
    <property type="evidence" value="ECO:0007669"/>
    <property type="project" value="TreeGrafter"/>
</dbReference>
<keyword evidence="4" id="KW-1003">Cell membrane</keyword>
<keyword evidence="9" id="KW-0067">ATP-binding</keyword>
<keyword evidence="11" id="KW-0445">Lipid transport</keyword>
<evidence type="ECO:0000256" key="18">
    <source>
        <dbReference type="ARBA" id="ARBA00048666"/>
    </source>
</evidence>
<evidence type="ECO:0000256" key="5">
    <source>
        <dbReference type="ARBA" id="ARBA00022598"/>
    </source>
</evidence>
<keyword evidence="12" id="KW-0472">Membrane</keyword>
<dbReference type="InterPro" id="IPR042099">
    <property type="entry name" value="ANL_N_sf"/>
</dbReference>
<keyword evidence="10" id="KW-1133">Transmembrane helix</keyword>
<dbReference type="Gene3D" id="3.40.50.12780">
    <property type="entry name" value="N-terminal domain of ligase-like"/>
    <property type="match status" value="1"/>
</dbReference>
<dbReference type="EC" id="6.2.1.3" evidence="14"/>
<dbReference type="EMBL" id="JALNTZ010000006">
    <property type="protein sequence ID" value="KAJ3649381.1"/>
    <property type="molecule type" value="Genomic_DNA"/>
</dbReference>
<evidence type="ECO:0000256" key="4">
    <source>
        <dbReference type="ARBA" id="ARBA00022475"/>
    </source>
</evidence>
<dbReference type="GO" id="GO:0005324">
    <property type="term" value="F:long-chain fatty acid transmembrane transporter activity"/>
    <property type="evidence" value="ECO:0007669"/>
    <property type="project" value="TreeGrafter"/>
</dbReference>
<dbReference type="FunFam" id="3.30.300.30:FF:000002">
    <property type="entry name" value="Long-chain fatty acid transport protein 1"/>
    <property type="match status" value="1"/>
</dbReference>
<dbReference type="GO" id="GO:0005778">
    <property type="term" value="C:peroxisomal membrane"/>
    <property type="evidence" value="ECO:0007669"/>
    <property type="project" value="UniProtKB-SubCell"/>
</dbReference>
<comment type="similarity">
    <text evidence="2">Belongs to the ATP-dependent AMP-binding enzyme family.</text>
</comment>
<evidence type="ECO:0000256" key="12">
    <source>
        <dbReference type="ARBA" id="ARBA00023136"/>
    </source>
</evidence>
<dbReference type="PANTHER" id="PTHR43107">
    <property type="entry name" value="LONG-CHAIN FATTY ACID TRANSPORT PROTEIN"/>
    <property type="match status" value="1"/>
</dbReference>
<evidence type="ECO:0000256" key="10">
    <source>
        <dbReference type="ARBA" id="ARBA00022989"/>
    </source>
</evidence>
<keyword evidence="3" id="KW-0813">Transport</keyword>
<dbReference type="AlphaFoldDB" id="A0AA38I5E5"/>
<sequence length="619" mass="70307">MFLILISLVAVLFLYKAKLKNGLKILLRDSKFLSRIILLKRRFRTFEKKGTVAQIFTSLATKHPSKVIFYFEDEQWTFLDVEVYSNKIANFFKQEGYQREDTVALFHENSPKYPCVWLGLSKLGVISAFINTNLTGDVLIHALKSAKVTGIIYGSTLNKAISNITGKIPGIKLYQLLDGNEKTGVLDGSRDLTLELKMQSESSPTEELANGKITDKLMLIYTSGTTGLPKPTIITNKRAMSFTFAIKTFTKLSSEDIFYVCLPIYHSAGSVPIVCCFLYGSALAMRKKFSASNFWKDCYKYKCTIFQYIGEICRYLLASRAGTEFHIHHHLKTITGNGLRPQIWKEFVTKFNIKYVYEFYTATDGNVFLINTHNKVGAVGFFPRWASFMSPIKLIKFDEDTSLPLRGSDGFYQVCKTGEPGVLIGKMDVKDNSSGFVGYLDERDTEKKILRNVFKVGDAYVNSGDILVQDDSGYFYFKDRTGDTFRWKGENVSTTEIESVITNLLNLNDVIVYGVEVPGVEGRAGMVALIDSSRSLNMEKFYKDLKVNLPSYAIPLFVRVVQHIPVTGTFKLQKVHLRRQGFDIEKNEDPLYVFDVVEKKYVILTKEKYDEIISGKIKF</sequence>
<evidence type="ECO:0000256" key="6">
    <source>
        <dbReference type="ARBA" id="ARBA00022692"/>
    </source>
</evidence>
<comment type="subcellular location">
    <subcellularLocation>
        <location evidence="1">Cell membrane</location>
        <topology evidence="1">Multi-pass membrane protein</topology>
    </subcellularLocation>
    <subcellularLocation>
        <location evidence="17">Peroxisome membrane</location>
    </subcellularLocation>
</comment>
<dbReference type="GO" id="GO:0005886">
    <property type="term" value="C:plasma membrane"/>
    <property type="evidence" value="ECO:0007669"/>
    <property type="project" value="UniProtKB-SubCell"/>
</dbReference>
<dbReference type="NCBIfam" id="NF006134">
    <property type="entry name" value="PRK08279.1"/>
    <property type="match status" value="1"/>
</dbReference>
<evidence type="ECO:0000256" key="19">
    <source>
        <dbReference type="ARBA" id="ARBA00060276"/>
    </source>
</evidence>
<dbReference type="InterPro" id="IPR045851">
    <property type="entry name" value="AMP-bd_C_sf"/>
</dbReference>
<keyword evidence="7" id="KW-0547">Nucleotide-binding</keyword>
<comment type="catalytic activity">
    <reaction evidence="18">
        <text>tetracosanoate + ATP + CoA = tetracosanoyl-CoA + AMP + diphosphate</text>
        <dbReference type="Rhea" id="RHEA:33639"/>
        <dbReference type="ChEBI" id="CHEBI:30616"/>
        <dbReference type="ChEBI" id="CHEBI:31014"/>
        <dbReference type="ChEBI" id="CHEBI:33019"/>
        <dbReference type="ChEBI" id="CHEBI:57287"/>
        <dbReference type="ChEBI" id="CHEBI:65052"/>
        <dbReference type="ChEBI" id="CHEBI:456215"/>
    </reaction>
    <physiologicalReaction direction="left-to-right" evidence="18">
        <dbReference type="Rhea" id="RHEA:33640"/>
    </physiologicalReaction>
</comment>
<organism evidence="23 24">
    <name type="scientific">Zophobas morio</name>
    <dbReference type="NCBI Taxonomy" id="2755281"/>
    <lineage>
        <taxon>Eukaryota</taxon>
        <taxon>Metazoa</taxon>
        <taxon>Ecdysozoa</taxon>
        <taxon>Arthropoda</taxon>
        <taxon>Hexapoda</taxon>
        <taxon>Insecta</taxon>
        <taxon>Pterygota</taxon>
        <taxon>Neoptera</taxon>
        <taxon>Endopterygota</taxon>
        <taxon>Coleoptera</taxon>
        <taxon>Polyphaga</taxon>
        <taxon>Cucujiformia</taxon>
        <taxon>Tenebrionidae</taxon>
        <taxon>Zophobas</taxon>
    </lineage>
</organism>
<evidence type="ECO:0000256" key="9">
    <source>
        <dbReference type="ARBA" id="ARBA00022840"/>
    </source>
</evidence>
<dbReference type="SUPFAM" id="SSF56801">
    <property type="entry name" value="Acetyl-CoA synthetase-like"/>
    <property type="match status" value="1"/>
</dbReference>
<name>A0AA38I5E5_9CUCU</name>
<reference evidence="23" key="1">
    <citation type="journal article" date="2023" name="G3 (Bethesda)">
        <title>Whole genome assemblies of Zophobas morio and Tenebrio molitor.</title>
        <authorList>
            <person name="Kaur S."/>
            <person name="Stinson S.A."/>
            <person name="diCenzo G.C."/>
        </authorList>
    </citation>
    <scope>NUCLEOTIDE SEQUENCE</scope>
    <source>
        <strain evidence="23">QUZm001</strain>
    </source>
</reference>
<evidence type="ECO:0000313" key="24">
    <source>
        <dbReference type="Proteomes" id="UP001168821"/>
    </source>
</evidence>
<comment type="catalytic activity">
    <reaction evidence="15">
        <text>a very long-chain fatty acid + ATP + CoA = a very long-chain fatty acyl-CoA + AMP + diphosphate</text>
        <dbReference type="Rhea" id="RHEA:54536"/>
        <dbReference type="ChEBI" id="CHEBI:30616"/>
        <dbReference type="ChEBI" id="CHEBI:33019"/>
        <dbReference type="ChEBI" id="CHEBI:57287"/>
        <dbReference type="ChEBI" id="CHEBI:58950"/>
        <dbReference type="ChEBI" id="CHEBI:138261"/>
        <dbReference type="ChEBI" id="CHEBI:456215"/>
    </reaction>
    <physiologicalReaction direction="left-to-right" evidence="15">
        <dbReference type="Rhea" id="RHEA:54537"/>
    </physiologicalReaction>
</comment>
<dbReference type="PANTHER" id="PTHR43107:SF15">
    <property type="entry name" value="FATTY ACID TRANSPORT PROTEIN 3, ISOFORM A"/>
    <property type="match status" value="1"/>
</dbReference>
<dbReference type="GO" id="GO:0004467">
    <property type="term" value="F:long-chain fatty acid-CoA ligase activity"/>
    <property type="evidence" value="ECO:0007669"/>
    <property type="project" value="UniProtKB-EC"/>
</dbReference>
<keyword evidence="6" id="KW-0812">Transmembrane</keyword>
<dbReference type="PROSITE" id="PS00455">
    <property type="entry name" value="AMP_BINDING"/>
    <property type="match status" value="1"/>
</dbReference>
<keyword evidence="8" id="KW-0276">Fatty acid metabolism</keyword>
<keyword evidence="5" id="KW-0436">Ligase</keyword>
<evidence type="ECO:0000259" key="22">
    <source>
        <dbReference type="Pfam" id="PF00501"/>
    </source>
</evidence>
<evidence type="ECO:0000256" key="11">
    <source>
        <dbReference type="ARBA" id="ARBA00023055"/>
    </source>
</evidence>
<evidence type="ECO:0000256" key="8">
    <source>
        <dbReference type="ARBA" id="ARBA00022832"/>
    </source>
</evidence>
<evidence type="ECO:0000256" key="17">
    <source>
        <dbReference type="ARBA" id="ARBA00046271"/>
    </source>
</evidence>
<dbReference type="InterPro" id="IPR020845">
    <property type="entry name" value="AMP-binding_CS"/>
</dbReference>
<evidence type="ECO:0000256" key="16">
    <source>
        <dbReference type="ARBA" id="ARBA00041297"/>
    </source>
</evidence>
<protein>
    <recommendedName>
        <fullName evidence="20">Very long-chain fatty acid transport protein</fullName>
        <ecNumber evidence="14">6.2.1.3</ecNumber>
    </recommendedName>
    <alternativeName>
        <fullName evidence="16">Long-chain-fatty-acid--CoA ligase</fullName>
    </alternativeName>
    <alternativeName>
        <fullName evidence="21">Very-long-chain acyl-CoA synthetase</fullName>
    </alternativeName>
</protein>
<dbReference type="GO" id="GO:0044539">
    <property type="term" value="P:long-chain fatty acid import into cell"/>
    <property type="evidence" value="ECO:0007669"/>
    <property type="project" value="TreeGrafter"/>
</dbReference>
<keyword evidence="8" id="KW-0443">Lipid metabolism</keyword>
<dbReference type="Gene3D" id="3.30.300.30">
    <property type="match status" value="1"/>
</dbReference>
<evidence type="ECO:0000256" key="3">
    <source>
        <dbReference type="ARBA" id="ARBA00022448"/>
    </source>
</evidence>
<dbReference type="InterPro" id="IPR000873">
    <property type="entry name" value="AMP-dep_synth/lig_dom"/>
</dbReference>
<keyword evidence="24" id="KW-1185">Reference proteome</keyword>
<dbReference type="GO" id="GO:0005524">
    <property type="term" value="F:ATP binding"/>
    <property type="evidence" value="ECO:0007669"/>
    <property type="project" value="UniProtKB-KW"/>
</dbReference>
<evidence type="ECO:0000256" key="15">
    <source>
        <dbReference type="ARBA" id="ARBA00036527"/>
    </source>
</evidence>
<evidence type="ECO:0000256" key="2">
    <source>
        <dbReference type="ARBA" id="ARBA00006432"/>
    </source>
</evidence>
<accession>A0AA38I5E5</accession>
<comment type="function">
    <text evidence="19">Acyl-CoA synthetase required for both the import of long chain fatty acids (LCFAs) (C14-C18) and the activation very long chain fatty acids (VLCFAs) (C20-C26) by esterification of the fatty acids into metabolically active CoA-thioesters for subsequent degradation or incorporation into phospholipids. The transport and fatty acyl-CoA synthetase activities are genetically separable and are thus independent activities. Esterifies VLCFAs in the peroxisome matrix. The VLCFAs are actively transported into peroxisomes by a PXA1-PXA2 heterodimeric transporter in the peroxisomal membrane.</text>
</comment>
<evidence type="ECO:0000256" key="13">
    <source>
        <dbReference type="ARBA" id="ARBA00023140"/>
    </source>
</evidence>
<comment type="caution">
    <text evidence="23">The sequence shown here is derived from an EMBL/GenBank/DDBJ whole genome shotgun (WGS) entry which is preliminary data.</text>
</comment>
<evidence type="ECO:0000313" key="23">
    <source>
        <dbReference type="EMBL" id="KAJ3649381.1"/>
    </source>
</evidence>
<feature type="domain" description="AMP-dependent synthetase/ligase" evidence="22">
    <location>
        <begin position="60"/>
        <end position="380"/>
    </location>
</feature>
<dbReference type="Pfam" id="PF00501">
    <property type="entry name" value="AMP-binding"/>
    <property type="match status" value="1"/>
</dbReference>
<evidence type="ECO:0000256" key="14">
    <source>
        <dbReference type="ARBA" id="ARBA00026121"/>
    </source>
</evidence>
<keyword evidence="13" id="KW-0576">Peroxisome</keyword>
<dbReference type="FunFam" id="3.40.50.12780:FF:000019">
    <property type="entry name" value="Long-chain fatty acid transporter"/>
    <property type="match status" value="1"/>
</dbReference>
<evidence type="ECO:0000256" key="1">
    <source>
        <dbReference type="ARBA" id="ARBA00004651"/>
    </source>
</evidence>
<evidence type="ECO:0000256" key="21">
    <source>
        <dbReference type="ARBA" id="ARBA00078285"/>
    </source>
</evidence>
<dbReference type="Proteomes" id="UP001168821">
    <property type="component" value="Unassembled WGS sequence"/>
</dbReference>
<evidence type="ECO:0000256" key="20">
    <source>
        <dbReference type="ARBA" id="ARBA00068795"/>
    </source>
</evidence>
<proteinExistence type="inferred from homology"/>
<gene>
    <name evidence="23" type="ORF">Zmor_021129</name>
</gene>
<evidence type="ECO:0000256" key="7">
    <source>
        <dbReference type="ARBA" id="ARBA00022741"/>
    </source>
</evidence>